<evidence type="ECO:0000313" key="3">
    <source>
        <dbReference type="Proteomes" id="UP000183859"/>
    </source>
</evidence>
<evidence type="ECO:0000259" key="1">
    <source>
        <dbReference type="Pfam" id="PF05729"/>
    </source>
</evidence>
<dbReference type="InterPro" id="IPR051082">
    <property type="entry name" value="Pentapeptide-BTB/POZ_domain"/>
</dbReference>
<dbReference type="Gene3D" id="2.160.20.80">
    <property type="entry name" value="E3 ubiquitin-protein ligase SopA"/>
    <property type="match status" value="2"/>
</dbReference>
<accession>A0A1L3I4V0</accession>
<dbReference type="AlphaFoldDB" id="A0A1L3I4V0"/>
<dbReference type="InterPro" id="IPR007111">
    <property type="entry name" value="NACHT_NTPase"/>
</dbReference>
<reference evidence="3" key="1">
    <citation type="submission" date="2016-07" db="EMBL/GenBank/DDBJ databases">
        <title>Phaeobacter portensis sp. nov., a tropodithietic acid producing bacterium isolated from a German harbor.</title>
        <authorList>
            <person name="Freese H.M."/>
            <person name="Bunk B."/>
            <person name="Breider S."/>
            <person name="Brinkhoff T."/>
        </authorList>
    </citation>
    <scope>NUCLEOTIDE SEQUENCE [LARGE SCALE GENOMIC DNA]</scope>
    <source>
        <strain evidence="3">P97</strain>
    </source>
</reference>
<proteinExistence type="predicted"/>
<dbReference type="PANTHER" id="PTHR14136:SF17">
    <property type="entry name" value="BTB_POZ DOMAIN-CONTAINING PROTEIN KCTD9"/>
    <property type="match status" value="1"/>
</dbReference>
<dbReference type="EMBL" id="CP016364">
    <property type="protein sequence ID" value="APG47164.1"/>
    <property type="molecule type" value="Genomic_DNA"/>
</dbReference>
<dbReference type="Pfam" id="PF05729">
    <property type="entry name" value="NACHT"/>
    <property type="match status" value="1"/>
</dbReference>
<dbReference type="Proteomes" id="UP000183859">
    <property type="component" value="Chromosome"/>
</dbReference>
<dbReference type="KEGG" id="php:PhaeoP97_01751"/>
<dbReference type="InterPro" id="IPR027417">
    <property type="entry name" value="P-loop_NTPase"/>
</dbReference>
<evidence type="ECO:0000313" key="2">
    <source>
        <dbReference type="EMBL" id="APG47164.1"/>
    </source>
</evidence>
<dbReference type="SUPFAM" id="SSF52540">
    <property type="entry name" value="P-loop containing nucleoside triphosphate hydrolases"/>
    <property type="match status" value="1"/>
</dbReference>
<organism evidence="2 3">
    <name type="scientific">Phaeobacter porticola</name>
    <dbReference type="NCBI Taxonomy" id="1844006"/>
    <lineage>
        <taxon>Bacteria</taxon>
        <taxon>Pseudomonadati</taxon>
        <taxon>Pseudomonadota</taxon>
        <taxon>Alphaproteobacteria</taxon>
        <taxon>Rhodobacterales</taxon>
        <taxon>Roseobacteraceae</taxon>
        <taxon>Phaeobacter</taxon>
    </lineage>
</organism>
<gene>
    <name evidence="2" type="ORF">PhaeoP97_01751</name>
</gene>
<dbReference type="InterPro" id="IPR001646">
    <property type="entry name" value="5peptide_repeat"/>
</dbReference>
<dbReference type="SUPFAM" id="SSF141571">
    <property type="entry name" value="Pentapeptide repeat-like"/>
    <property type="match status" value="1"/>
</dbReference>
<dbReference type="Gene3D" id="3.40.50.300">
    <property type="entry name" value="P-loop containing nucleotide triphosphate hydrolases"/>
    <property type="match status" value="1"/>
</dbReference>
<feature type="domain" description="NACHT" evidence="1">
    <location>
        <begin position="269"/>
        <end position="421"/>
    </location>
</feature>
<name>A0A1L3I4V0_9RHOB</name>
<dbReference type="PANTHER" id="PTHR14136">
    <property type="entry name" value="BTB_POZ DOMAIN-CONTAINING PROTEIN KCTD9"/>
    <property type="match status" value="1"/>
</dbReference>
<keyword evidence="3" id="KW-1185">Reference proteome</keyword>
<sequence>MEFKRPELIRDWPKAAGSIALGIAKAKYGDVVAGLETIPTTVRHLGLTPQDSPEAKAWRFLVDCITTAAHELVSDPRMRSELSQEEHASALQPLLEAIPDKGEFKPVHLVNLSLLDDLQGCYETLPSMLVQLAPETGYTPEEALARFKDAIAVSVSKVVNQNSECYSPLASSLLGETAEPVVRSLAWERHAAWIRSQFHSEPIFSPDETETTPLSHVYLRLRARRNTRHSILDSDGKELGFYTTAEIGMLHDLAQEWLQQSTNEDPIRIVAGGPGCGKSSFARAFASEQLQDLNWRVLFVRLQHVRGKGPLRGRISQHLRNRYGWKHPTLCEGFPDSPFDWHSTSSKNLLLVFDGLDELSAIDEEATRLAQQFVNDTRHLLNDLNVAGRSARALILGRTTAVEQMRSHANLPMSAVLHVAPIRPLTHPEMDLQQKGALPEGVSSDNLLKDPDSLAKIDQRPVYWERWCRIKGIPTCAPPTSLTDARMKDLNAEPLLLHLLIVSEFATERWEEAADNRNVVYKDIFEKIFARNSKKGLDAYQGLNLEDFFDLMECFGLAAFRGNGRTGTNEDFAGLREWYAPEKFEKFEERTDTDLKSVALLTHTQHDIEGAGFEFVHKTFGEYLAARAILATARRASQRLAASRAPTEQLRVAEDWAKLFDLAEMTGPVIRFMKDEARLWPAEQALKVRRQMEHLMDWTLTNGMPVHHLNQGQLLNFNSLVERQRCAETTLLGSLTSLAISEPKTGEGKQHLVKLEALKKDVNAGGRMLHRITLDGPRNRLAGRLLSRLRLENVDLGAADLDGADLKEANLSGAVLAWARLSAADLRRADLSSADLSEAGLSAADLRGAKLSETELSGADLIGADLSGADLSRADLIGADLSKANLSKANLSKANLSGANLSKANLIGANLSGADLRGTKLSETELSRADLSGADLRRADLRRADLSGADLSGADLSEVDLSEAILKFTDLTGCTFTAMPVRSVDFTSSTGLNLDAVQSLFGVRSGVGKTYLPDSIPYPDDWHVGSDATEDTAGLVNEFYLAFKAWLSRDR</sequence>
<protein>
    <submittedName>
        <fullName evidence="2">Putative low-complexity protein</fullName>
    </submittedName>
</protein>
<dbReference type="Pfam" id="PF00805">
    <property type="entry name" value="Pentapeptide"/>
    <property type="match status" value="4"/>
</dbReference>